<evidence type="ECO:0000313" key="1">
    <source>
        <dbReference type="EMBL" id="GAA6145796.1"/>
    </source>
</evidence>
<accession>A0ABQ0A079</accession>
<organism evidence="1 2">
    <name type="scientific">Thalassolituus maritimus</name>
    <dbReference type="NCBI Taxonomy" id="484498"/>
    <lineage>
        <taxon>Bacteria</taxon>
        <taxon>Pseudomonadati</taxon>
        <taxon>Pseudomonadota</taxon>
        <taxon>Gammaproteobacteria</taxon>
        <taxon>Oceanospirillales</taxon>
        <taxon>Oceanospirillaceae</taxon>
        <taxon>Thalassolituus</taxon>
    </lineage>
</organism>
<keyword evidence="2" id="KW-1185">Reference proteome</keyword>
<protein>
    <submittedName>
        <fullName evidence="1">Uncharacterized protein</fullName>
    </submittedName>
</protein>
<sequence length="429" mass="45230">MEINKLTLAVLAATSASLIGCGGSSSSSEEEVVEDIELPEEVEVPEFYVDTAWSTGSDKLVGLTYPLGADDGALIALKRSVDSEDNVSHTLMIADSATKEFEAVEGVASGKPYYRDVLALPVTGNIDGAELDTTLIATCGYEETSMIEGGDIPMVGEVRAVNVAIEEEVETPAQLELYLIGSEINEAIAIDTGAEGGYLVDCHSLGGLSVSDLSSKSIPAYEIDFFITGKNDNGRAAVFEASIRYDYENNEVTESDFTSLDSDRLVVSAVDVDPEDDYLAAMVVEGDTYLLNTLGEEGIVLQSEGNPFTSGSEDGAVILDMAYSGDNLFAVSADAGLAGADFTGGEFVMVTGGDYENCMDQLAVNGATVWCHNSTDEGKLIEFTAPTVTQSEEPQVLAVSSGMAYKVSKEEAEQIKAELEGAGAEVEVK</sequence>
<name>A0ABQ0A079_9GAMM</name>
<dbReference type="Proteomes" id="UP001481413">
    <property type="component" value="Unassembled WGS sequence"/>
</dbReference>
<gene>
    <name evidence="1" type="ORF">NBRC116585_19140</name>
</gene>
<dbReference type="RefSeq" id="WP_353294880.1">
    <property type="nucleotide sequence ID" value="NZ_BAABWH010000004.1"/>
</dbReference>
<dbReference type="PROSITE" id="PS51257">
    <property type="entry name" value="PROKAR_LIPOPROTEIN"/>
    <property type="match status" value="1"/>
</dbReference>
<reference evidence="1 2" key="1">
    <citation type="submission" date="2024-04" db="EMBL/GenBank/DDBJ databases">
        <title>Draft genome sequence of Thalassolituus maritimus NBRC 116585.</title>
        <authorList>
            <person name="Miyakawa T."/>
            <person name="Kusuya Y."/>
            <person name="Miura T."/>
        </authorList>
    </citation>
    <scope>NUCLEOTIDE SEQUENCE [LARGE SCALE GENOMIC DNA]</scope>
    <source>
        <strain evidence="1 2">5NW40-0001</strain>
    </source>
</reference>
<dbReference type="EMBL" id="BAABWH010000004">
    <property type="protein sequence ID" value="GAA6145796.1"/>
    <property type="molecule type" value="Genomic_DNA"/>
</dbReference>
<proteinExistence type="predicted"/>
<evidence type="ECO:0000313" key="2">
    <source>
        <dbReference type="Proteomes" id="UP001481413"/>
    </source>
</evidence>
<comment type="caution">
    <text evidence="1">The sequence shown here is derived from an EMBL/GenBank/DDBJ whole genome shotgun (WGS) entry which is preliminary data.</text>
</comment>